<reference evidence="2 3" key="1">
    <citation type="submission" date="2019-03" db="EMBL/GenBank/DDBJ databases">
        <title>First draft genome of Liparis tanakae, snailfish: a comprehensive survey of snailfish specific genes.</title>
        <authorList>
            <person name="Kim W."/>
            <person name="Song I."/>
            <person name="Jeong J.-H."/>
            <person name="Kim D."/>
            <person name="Kim S."/>
            <person name="Ryu S."/>
            <person name="Song J.Y."/>
            <person name="Lee S.K."/>
        </authorList>
    </citation>
    <scope>NUCLEOTIDE SEQUENCE [LARGE SCALE GENOMIC DNA]</scope>
    <source>
        <tissue evidence="2">Muscle</tissue>
    </source>
</reference>
<protein>
    <submittedName>
        <fullName evidence="2">Cytosolic carboxypeptidase-like protein 5</fullName>
    </submittedName>
</protein>
<feature type="region of interest" description="Disordered" evidence="1">
    <location>
        <begin position="87"/>
        <end position="150"/>
    </location>
</feature>
<dbReference type="AlphaFoldDB" id="A0A4Z2F4G8"/>
<dbReference type="OrthoDB" id="8937883at2759"/>
<gene>
    <name evidence="2" type="primary">agbl5_0</name>
    <name evidence="2" type="ORF">EYF80_054456</name>
</gene>
<feature type="compositionally biased region" description="Polar residues" evidence="1">
    <location>
        <begin position="105"/>
        <end position="117"/>
    </location>
</feature>
<evidence type="ECO:0000256" key="1">
    <source>
        <dbReference type="SAM" id="MobiDB-lite"/>
    </source>
</evidence>
<evidence type="ECO:0000313" key="3">
    <source>
        <dbReference type="Proteomes" id="UP000314294"/>
    </source>
</evidence>
<keyword evidence="2" id="KW-0645">Protease</keyword>
<keyword evidence="3" id="KW-1185">Reference proteome</keyword>
<evidence type="ECO:0000313" key="2">
    <source>
        <dbReference type="EMBL" id="TNN35382.1"/>
    </source>
</evidence>
<keyword evidence="2" id="KW-0378">Hydrolase</keyword>
<sequence>MRHVGRGCHQTPPVPRRPAQSATDAGPERTISSITFSRCELQPHPRIPIRRAGSTEAPPTPSSMNPEEETAPIKVWKLFRPGLHRHLSLSGASGKEGAMRPASQARENNSSDNTGRTLTEKTPEEHEAVQQPETETHDGASSIGLQPVSL</sequence>
<feature type="compositionally biased region" description="Basic and acidic residues" evidence="1">
    <location>
        <begin position="118"/>
        <end position="138"/>
    </location>
</feature>
<feature type="region of interest" description="Disordered" evidence="1">
    <location>
        <begin position="1"/>
        <end position="73"/>
    </location>
</feature>
<name>A0A4Z2F4G8_9TELE</name>
<comment type="caution">
    <text evidence="2">The sequence shown here is derived from an EMBL/GenBank/DDBJ whole genome shotgun (WGS) entry which is preliminary data.</text>
</comment>
<accession>A0A4Z2F4G8</accession>
<dbReference type="Proteomes" id="UP000314294">
    <property type="component" value="Unassembled WGS sequence"/>
</dbReference>
<dbReference type="EMBL" id="SRLO01001777">
    <property type="protein sequence ID" value="TNN35382.1"/>
    <property type="molecule type" value="Genomic_DNA"/>
</dbReference>
<dbReference type="GO" id="GO:0004180">
    <property type="term" value="F:carboxypeptidase activity"/>
    <property type="evidence" value="ECO:0007669"/>
    <property type="project" value="UniProtKB-KW"/>
</dbReference>
<proteinExistence type="predicted"/>
<keyword evidence="2" id="KW-0121">Carboxypeptidase</keyword>
<organism evidence="2 3">
    <name type="scientific">Liparis tanakae</name>
    <name type="common">Tanaka's snailfish</name>
    <dbReference type="NCBI Taxonomy" id="230148"/>
    <lineage>
        <taxon>Eukaryota</taxon>
        <taxon>Metazoa</taxon>
        <taxon>Chordata</taxon>
        <taxon>Craniata</taxon>
        <taxon>Vertebrata</taxon>
        <taxon>Euteleostomi</taxon>
        <taxon>Actinopterygii</taxon>
        <taxon>Neopterygii</taxon>
        <taxon>Teleostei</taxon>
        <taxon>Neoteleostei</taxon>
        <taxon>Acanthomorphata</taxon>
        <taxon>Eupercaria</taxon>
        <taxon>Perciformes</taxon>
        <taxon>Cottioidei</taxon>
        <taxon>Cottales</taxon>
        <taxon>Liparidae</taxon>
        <taxon>Liparis</taxon>
    </lineage>
</organism>